<reference evidence="3 4" key="1">
    <citation type="journal article" date="2015" name="Front. Microbiol.">
        <title>Genome sequence of the plant growth promoting endophytic yeast Rhodotorula graminis WP1.</title>
        <authorList>
            <person name="Firrincieli A."/>
            <person name="Otillar R."/>
            <person name="Salamov A."/>
            <person name="Schmutz J."/>
            <person name="Khan Z."/>
            <person name="Redman R.S."/>
            <person name="Fleck N.D."/>
            <person name="Lindquist E."/>
            <person name="Grigoriev I.V."/>
            <person name="Doty S.L."/>
        </authorList>
    </citation>
    <scope>NUCLEOTIDE SEQUENCE [LARGE SCALE GENOMIC DNA]</scope>
    <source>
        <strain evidence="3 4">WP1</strain>
    </source>
</reference>
<gene>
    <name evidence="3" type="ORF">RHOBADRAFT_54574</name>
</gene>
<organism evidence="3 4">
    <name type="scientific">Rhodotorula graminis (strain WP1)</name>
    <dbReference type="NCBI Taxonomy" id="578459"/>
    <lineage>
        <taxon>Eukaryota</taxon>
        <taxon>Fungi</taxon>
        <taxon>Dikarya</taxon>
        <taxon>Basidiomycota</taxon>
        <taxon>Pucciniomycotina</taxon>
        <taxon>Microbotryomycetes</taxon>
        <taxon>Sporidiobolales</taxon>
        <taxon>Sporidiobolaceae</taxon>
        <taxon>Rhodotorula</taxon>
    </lineage>
</organism>
<dbReference type="InterPro" id="IPR036047">
    <property type="entry name" value="F-box-like_dom_sf"/>
</dbReference>
<sequence>MSARARSARKSTASTFSYAEPPSSGDEDEDDELSESGRGGGGGRNSKAKGPTKRAKGKAKAVEVDDGDEGDEDVQPRKKARGPAKGKQRKQNKVKGQLEALKQLPVEMITEIFSHLDPEDLLILSMVNKQYRSLLLAKSSARLWKTARARLDLPDWTTGGFTEWQYAQLAFGKKCQECGTTKAARPDYGIRKRLCKVCRIMLRLNWKKHRISGIHPLAHQCILRPLHTPAELNWLATAPHALEVDLRYWSGKLWELEDDAADTDASESDNEQPATTSTSSAAPAARSTRSTRTSTLPSYKEDSSDDEDPVSKDPSRRVVAFVAARQPFLDKIEEEGKDVFYASKNLREKIRARKVEHVSFDDRMAQLDRAEEIADKVLEFDPKYGSCVEDPAFSSHKLVKLEEPLTDPEWGRIKPDILKLVERIKKKQDRDAMHLRLLDRQRSLRPRYDKLKKALPPSARPFVPLFIDFLVLSSVKALWQDETIKLDDAAWYERLDDIKDELDQYRLDLVLHAREIVVAARVDPDDEVSAPEQQDDVEDLDLCDEVFYLATSFVCCAFTDCDRTPVGPGRTHADRVKDVIGPLRRVLDHQHEWHNQADSLAGPRSFNNMAQLRIALPLEVACAIDALIDLAKLDPADATRDDFVRFNKLVVRYEWENSGASWKRHQWNYCGVFSERQGWEELFLVMKLEAQRAAAAKPPYSIDPPVLVCQLSDRRDWDKLPLSKTPPKPTNKKKRPPPSSDDSDSDDDDFMALYRNVFKHVKDEEVDELASDGAEETANFGRRVVHDSEDDDEGEDEDD</sequence>
<dbReference type="Pfam" id="PF00646">
    <property type="entry name" value="F-box"/>
    <property type="match status" value="1"/>
</dbReference>
<feature type="compositionally biased region" description="Acidic residues" evidence="1">
    <location>
        <begin position="260"/>
        <end position="270"/>
    </location>
</feature>
<feature type="region of interest" description="Disordered" evidence="1">
    <location>
        <begin position="765"/>
        <end position="799"/>
    </location>
</feature>
<name>A0A0P9GKR8_RHOGW</name>
<feature type="domain" description="F-box" evidence="2">
    <location>
        <begin position="98"/>
        <end position="147"/>
    </location>
</feature>
<dbReference type="GeneID" id="28977841"/>
<evidence type="ECO:0000256" key="1">
    <source>
        <dbReference type="SAM" id="MobiDB-lite"/>
    </source>
</evidence>
<feature type="compositionally biased region" description="Acidic residues" evidence="1">
    <location>
        <begin position="64"/>
        <end position="73"/>
    </location>
</feature>
<accession>A0A0P9GKR8</accession>
<dbReference type="InterPro" id="IPR001810">
    <property type="entry name" value="F-box_dom"/>
</dbReference>
<feature type="compositionally biased region" description="Acidic residues" evidence="1">
    <location>
        <begin position="25"/>
        <end position="34"/>
    </location>
</feature>
<keyword evidence="4" id="KW-1185">Reference proteome</keyword>
<feature type="compositionally biased region" description="Acidic residues" evidence="1">
    <location>
        <begin position="765"/>
        <end position="775"/>
    </location>
</feature>
<dbReference type="AlphaFoldDB" id="A0A0P9GKR8"/>
<proteinExistence type="predicted"/>
<feature type="compositionally biased region" description="Basic residues" evidence="1">
    <location>
        <begin position="46"/>
        <end position="59"/>
    </location>
</feature>
<dbReference type="RefSeq" id="XP_018270047.1">
    <property type="nucleotide sequence ID" value="XM_018417393.1"/>
</dbReference>
<feature type="region of interest" description="Disordered" evidence="1">
    <location>
        <begin position="718"/>
        <end position="749"/>
    </location>
</feature>
<dbReference type="SMART" id="SM00256">
    <property type="entry name" value="FBOX"/>
    <property type="match status" value="1"/>
</dbReference>
<dbReference type="Gene3D" id="1.20.1280.50">
    <property type="match status" value="1"/>
</dbReference>
<feature type="compositionally biased region" description="Acidic residues" evidence="1">
    <location>
        <begin position="788"/>
        <end position="799"/>
    </location>
</feature>
<feature type="region of interest" description="Disordered" evidence="1">
    <location>
        <begin position="1"/>
        <end position="96"/>
    </location>
</feature>
<feature type="region of interest" description="Disordered" evidence="1">
    <location>
        <begin position="260"/>
        <end position="315"/>
    </location>
</feature>
<evidence type="ECO:0000313" key="4">
    <source>
        <dbReference type="Proteomes" id="UP000053890"/>
    </source>
</evidence>
<dbReference type="Proteomes" id="UP000053890">
    <property type="component" value="Unassembled WGS sequence"/>
</dbReference>
<feature type="compositionally biased region" description="Basic residues" evidence="1">
    <location>
        <begin position="77"/>
        <end position="93"/>
    </location>
</feature>
<feature type="compositionally biased region" description="Low complexity" evidence="1">
    <location>
        <begin position="273"/>
        <end position="298"/>
    </location>
</feature>
<dbReference type="SUPFAM" id="SSF81383">
    <property type="entry name" value="F-box domain"/>
    <property type="match status" value="1"/>
</dbReference>
<dbReference type="OrthoDB" id="2526341at2759"/>
<evidence type="ECO:0000313" key="3">
    <source>
        <dbReference type="EMBL" id="KPV73998.1"/>
    </source>
</evidence>
<feature type="compositionally biased region" description="Low complexity" evidence="1">
    <location>
        <begin position="1"/>
        <end position="15"/>
    </location>
</feature>
<dbReference type="PROSITE" id="PS50181">
    <property type="entry name" value="FBOX"/>
    <property type="match status" value="1"/>
</dbReference>
<protein>
    <recommendedName>
        <fullName evidence="2">F-box domain-containing protein</fullName>
    </recommendedName>
</protein>
<dbReference type="EMBL" id="KQ474081">
    <property type="protein sequence ID" value="KPV73998.1"/>
    <property type="molecule type" value="Genomic_DNA"/>
</dbReference>
<evidence type="ECO:0000259" key="2">
    <source>
        <dbReference type="PROSITE" id="PS50181"/>
    </source>
</evidence>